<evidence type="ECO:0000256" key="8">
    <source>
        <dbReference type="ARBA" id="ARBA00023136"/>
    </source>
</evidence>
<dbReference type="PANTHER" id="PTHR10462:SF33">
    <property type="entry name" value="ALPHA-1,3-GALACTOSYLTRANSFERASE 2"/>
    <property type="match status" value="1"/>
</dbReference>
<comment type="cofactor">
    <cofactor evidence="11">
        <name>Mn(2+)</name>
        <dbReference type="ChEBI" id="CHEBI:29035"/>
    </cofactor>
    <text evidence="11">Binds 1 Mn(2+) ion per subunit.</text>
</comment>
<dbReference type="AlphaFoldDB" id="A0AAV2LRN3"/>
<proteinExistence type="inferred from homology"/>
<keyword evidence="8" id="KW-0472">Membrane</keyword>
<gene>
    <name evidence="12" type="ORF">KC01_LOCUS32124</name>
</gene>
<dbReference type="Pfam" id="PF03414">
    <property type="entry name" value="Glyco_transf_6"/>
    <property type="match status" value="1"/>
</dbReference>
<feature type="binding site" evidence="10">
    <location>
        <begin position="120"/>
        <end position="122"/>
    </location>
    <ligand>
        <name>UDP-N-acetyl-alpha-D-galactosamine</name>
        <dbReference type="ChEBI" id="CHEBI:67138"/>
    </ligand>
</feature>
<evidence type="ECO:0000313" key="13">
    <source>
        <dbReference type="Proteomes" id="UP001497482"/>
    </source>
</evidence>
<comment type="subcellular location">
    <subcellularLocation>
        <location evidence="1">Membrane</location>
        <topology evidence="1">Single-pass type II membrane protein</topology>
    </subcellularLocation>
</comment>
<feature type="active site" description="Nucleophile" evidence="9">
    <location>
        <position position="301"/>
    </location>
</feature>
<evidence type="ECO:0000256" key="4">
    <source>
        <dbReference type="ARBA" id="ARBA00022679"/>
    </source>
</evidence>
<evidence type="ECO:0000256" key="9">
    <source>
        <dbReference type="PIRSR" id="PIRSR605076-1"/>
    </source>
</evidence>
<dbReference type="InterPro" id="IPR005076">
    <property type="entry name" value="Glyco_trans_6"/>
</dbReference>
<dbReference type="PANTHER" id="PTHR10462">
    <property type="entry name" value="GLYCOSYLTRANSFERASE-RELATED"/>
    <property type="match status" value="1"/>
</dbReference>
<evidence type="ECO:0000313" key="12">
    <source>
        <dbReference type="EMBL" id="CAL1604649.1"/>
    </source>
</evidence>
<evidence type="ECO:0000256" key="6">
    <source>
        <dbReference type="ARBA" id="ARBA00022968"/>
    </source>
</evidence>
<dbReference type="GO" id="GO:0046872">
    <property type="term" value="F:metal ion binding"/>
    <property type="evidence" value="ECO:0007669"/>
    <property type="project" value="UniProtKB-KW"/>
</dbReference>
<dbReference type="EMBL" id="OZ035826">
    <property type="protein sequence ID" value="CAL1604649.1"/>
    <property type="molecule type" value="Genomic_DNA"/>
</dbReference>
<organism evidence="12 13">
    <name type="scientific">Knipowitschia caucasica</name>
    <name type="common">Caucasian dwarf goby</name>
    <name type="synonym">Pomatoschistus caucasicus</name>
    <dbReference type="NCBI Taxonomy" id="637954"/>
    <lineage>
        <taxon>Eukaryota</taxon>
        <taxon>Metazoa</taxon>
        <taxon>Chordata</taxon>
        <taxon>Craniata</taxon>
        <taxon>Vertebrata</taxon>
        <taxon>Euteleostomi</taxon>
        <taxon>Actinopterygii</taxon>
        <taxon>Neopterygii</taxon>
        <taxon>Teleostei</taxon>
        <taxon>Neoteleostei</taxon>
        <taxon>Acanthomorphata</taxon>
        <taxon>Gobiaria</taxon>
        <taxon>Gobiiformes</taxon>
        <taxon>Gobioidei</taxon>
        <taxon>Gobiidae</taxon>
        <taxon>Gobiinae</taxon>
        <taxon>Knipowitschia</taxon>
    </lineage>
</organism>
<sequence length="351" mass="41157">MRKGALLKLWAFLLLCGFMVYVHNYKMIKVRPEEELTNQGEVLREMDLEVEEEEPYDLQGEKVQATDMSALDKQLNFTARLDVPTRTPWKAPIMWEGIFRGELYDRAHLAANSSVALTVFAIGSYLEAYLKGFMISAEKHFMTGIPLTYYIFTDTPEEVPDFKLGPERTMKVMYAPRHSRWQDISMMRMKTISKVIDLQISYKHPYVFCLDVDSIFEARFGTEALAESVAVLHPHFFNQSKSIFSYDRNPRSKAYMKTGDYYYHAALFGGKWQNVKALVDFCYDGIMEDKKNNVEALWHDESHLNKYFWLNKPSKVLSPEYSWDMITIKERADVKLPRMIWAKKRYDVLRT</sequence>
<dbReference type="SUPFAM" id="SSF53448">
    <property type="entry name" value="Nucleotide-diphospho-sugar transferases"/>
    <property type="match status" value="1"/>
</dbReference>
<feature type="binding site" evidence="10">
    <location>
        <position position="233"/>
    </location>
    <ligand>
        <name>an alpha-L-fucosyl-(1-&gt;2)-beta-D-galactosyl derivative</name>
        <dbReference type="ChEBI" id="CHEBI:140327"/>
    </ligand>
</feature>
<keyword evidence="11" id="KW-0464">Manganese</keyword>
<keyword evidence="6" id="KW-0735">Signal-anchor</keyword>
<dbReference type="GO" id="GO:0005794">
    <property type="term" value="C:Golgi apparatus"/>
    <property type="evidence" value="ECO:0007669"/>
    <property type="project" value="TreeGrafter"/>
</dbReference>
<keyword evidence="11" id="KW-0479">Metal-binding</keyword>
<dbReference type="GO" id="GO:0016020">
    <property type="term" value="C:membrane"/>
    <property type="evidence" value="ECO:0007669"/>
    <property type="project" value="UniProtKB-SubCell"/>
</dbReference>
<evidence type="ECO:0000256" key="3">
    <source>
        <dbReference type="ARBA" id="ARBA00022676"/>
    </source>
</evidence>
<keyword evidence="5" id="KW-0812">Transmembrane</keyword>
<dbReference type="InterPro" id="IPR029044">
    <property type="entry name" value="Nucleotide-diphossugar_trans"/>
</dbReference>
<evidence type="ECO:0000256" key="7">
    <source>
        <dbReference type="ARBA" id="ARBA00022989"/>
    </source>
</evidence>
<feature type="binding site" evidence="10">
    <location>
        <begin position="211"/>
        <end position="213"/>
    </location>
    <ligand>
        <name>UDP-N-acetyl-alpha-D-galactosamine</name>
        <dbReference type="ChEBI" id="CHEBI:67138"/>
    </ligand>
</feature>
<feature type="binding site" evidence="11">
    <location>
        <position position="211"/>
    </location>
    <ligand>
        <name>Mn(2+)</name>
        <dbReference type="ChEBI" id="CHEBI:29035"/>
    </ligand>
</feature>
<dbReference type="Gene3D" id="3.90.550.10">
    <property type="entry name" value="Spore Coat Polysaccharide Biosynthesis Protein SpsA, Chain A"/>
    <property type="match status" value="1"/>
</dbReference>
<feature type="binding site" evidence="10">
    <location>
        <position position="301"/>
    </location>
    <ligand>
        <name>an alpha-L-fucosyl-(1-&gt;2)-beta-D-galactosyl derivative</name>
        <dbReference type="ChEBI" id="CHEBI:140327"/>
    </ligand>
</feature>
<evidence type="ECO:0000256" key="11">
    <source>
        <dbReference type="PIRSR" id="PIRSR605076-3"/>
    </source>
</evidence>
<evidence type="ECO:0000256" key="10">
    <source>
        <dbReference type="PIRSR" id="PIRSR605076-2"/>
    </source>
</evidence>
<evidence type="ECO:0000256" key="2">
    <source>
        <dbReference type="ARBA" id="ARBA00010413"/>
    </source>
</evidence>
<feature type="binding site" evidence="10">
    <location>
        <position position="125"/>
    </location>
    <ligand>
        <name>UDP-N-acetyl-alpha-D-galactosamine</name>
        <dbReference type="ChEBI" id="CHEBI:67138"/>
    </ligand>
</feature>
<keyword evidence="7" id="KW-1133">Transmembrane helix</keyword>
<dbReference type="FunFam" id="3.90.550.10:FF:000022">
    <property type="entry name" value="Histo-blood group ABO system transferase"/>
    <property type="match status" value="1"/>
</dbReference>
<feature type="binding site" evidence="11">
    <location>
        <position position="213"/>
    </location>
    <ligand>
        <name>Mn(2+)</name>
        <dbReference type="ChEBI" id="CHEBI:29035"/>
    </ligand>
</feature>
<dbReference type="GO" id="GO:0031982">
    <property type="term" value="C:vesicle"/>
    <property type="evidence" value="ECO:0007669"/>
    <property type="project" value="TreeGrafter"/>
</dbReference>
<accession>A0AAV2LRN3</accession>
<evidence type="ECO:0000256" key="5">
    <source>
        <dbReference type="ARBA" id="ARBA00022692"/>
    </source>
</evidence>
<dbReference type="Proteomes" id="UP001497482">
    <property type="component" value="Chromosome 4"/>
</dbReference>
<reference evidence="12 13" key="1">
    <citation type="submission" date="2024-04" db="EMBL/GenBank/DDBJ databases">
        <authorList>
            <person name="Waldvogel A.-M."/>
            <person name="Schoenle A."/>
        </authorList>
    </citation>
    <scope>NUCLEOTIDE SEQUENCE [LARGE SCALE GENOMIC DNA]</scope>
</reference>
<keyword evidence="13" id="KW-1185">Reference proteome</keyword>
<feature type="binding site" evidence="10">
    <location>
        <position position="324"/>
    </location>
    <ligand>
        <name>an alpha-L-fucosyl-(1-&gt;2)-beta-D-galactosyl derivative</name>
        <dbReference type="ChEBI" id="CHEBI:140327"/>
    </ligand>
</feature>
<keyword evidence="4" id="KW-0808">Transferase</keyword>
<name>A0AAV2LRN3_KNICA</name>
<keyword evidence="3" id="KW-0328">Glycosyltransferase</keyword>
<dbReference type="GO" id="GO:0016758">
    <property type="term" value="F:hexosyltransferase activity"/>
    <property type="evidence" value="ECO:0007669"/>
    <property type="project" value="InterPro"/>
</dbReference>
<dbReference type="GO" id="GO:0005975">
    <property type="term" value="P:carbohydrate metabolic process"/>
    <property type="evidence" value="ECO:0007669"/>
    <property type="project" value="InterPro"/>
</dbReference>
<protein>
    <submittedName>
        <fullName evidence="12">Uncharacterized protein</fullName>
    </submittedName>
</protein>
<comment type="similarity">
    <text evidence="2">Belongs to the glycosyltransferase 6 family.</text>
</comment>
<evidence type="ECO:0000256" key="1">
    <source>
        <dbReference type="ARBA" id="ARBA00004606"/>
    </source>
</evidence>